<evidence type="ECO:0000313" key="7">
    <source>
        <dbReference type="Proteomes" id="UP001152795"/>
    </source>
</evidence>
<comment type="subcellular location">
    <subcellularLocation>
        <location evidence="1">Secreted</location>
    </subcellularLocation>
</comment>
<evidence type="ECO:0000256" key="1">
    <source>
        <dbReference type="ARBA" id="ARBA00004613"/>
    </source>
</evidence>
<evidence type="ECO:0000256" key="5">
    <source>
        <dbReference type="ARBA" id="ARBA00023157"/>
    </source>
</evidence>
<dbReference type="InterPro" id="IPR002223">
    <property type="entry name" value="Kunitz_BPTI"/>
</dbReference>
<accession>A0A6S7GDF0</accession>
<dbReference type="EMBL" id="CACRXK020001445">
    <property type="protein sequence ID" value="CAB3989203.1"/>
    <property type="molecule type" value="Genomic_DNA"/>
</dbReference>
<feature type="non-terminal residue" evidence="6">
    <location>
        <position position="161"/>
    </location>
</feature>
<dbReference type="SMART" id="SM00131">
    <property type="entry name" value="KU"/>
    <property type="match status" value="2"/>
</dbReference>
<evidence type="ECO:0000256" key="4">
    <source>
        <dbReference type="ARBA" id="ARBA00022900"/>
    </source>
</evidence>
<dbReference type="InterPro" id="IPR020901">
    <property type="entry name" value="Prtase_inh_Kunz-CS"/>
</dbReference>
<gene>
    <name evidence="6" type="ORF">PACLA_8A018097</name>
</gene>
<dbReference type="Gene3D" id="4.10.410.10">
    <property type="entry name" value="Pancreatic trypsin inhibitor Kunitz domain"/>
    <property type="match status" value="2"/>
</dbReference>
<dbReference type="CDD" id="cd00109">
    <property type="entry name" value="Kunitz-type"/>
    <property type="match status" value="1"/>
</dbReference>
<comment type="caution">
    <text evidence="6">The sequence shown here is derived from an EMBL/GenBank/DDBJ whole genome shotgun (WGS) entry which is preliminary data.</text>
</comment>
<keyword evidence="4" id="KW-0722">Serine protease inhibitor</keyword>
<dbReference type="InterPro" id="IPR050098">
    <property type="entry name" value="TFPI/VKTCI-like"/>
</dbReference>
<dbReference type="PANTHER" id="PTHR10083">
    <property type="entry name" value="KUNITZ-TYPE PROTEASE INHIBITOR-RELATED"/>
    <property type="match status" value="1"/>
</dbReference>
<keyword evidence="2" id="KW-0964">Secreted</keyword>
<dbReference type="PANTHER" id="PTHR10083:SF374">
    <property type="entry name" value="BPTI_KUNITZ INHIBITOR DOMAIN-CONTAINING PROTEIN"/>
    <property type="match status" value="1"/>
</dbReference>
<dbReference type="FunFam" id="4.10.410.10:FF:000004">
    <property type="entry name" value="Tissue factor pathway inhibitor"/>
    <property type="match status" value="1"/>
</dbReference>
<evidence type="ECO:0000256" key="3">
    <source>
        <dbReference type="ARBA" id="ARBA00022690"/>
    </source>
</evidence>
<dbReference type="AlphaFoldDB" id="A0A6S7GDF0"/>
<protein>
    <submittedName>
        <fullName evidence="6">Tissue factor pathway inhibitor isoform X1</fullName>
    </submittedName>
</protein>
<keyword evidence="3" id="KW-0646">Protease inhibitor</keyword>
<dbReference type="Pfam" id="PF00014">
    <property type="entry name" value="Kunitz_BPTI"/>
    <property type="match status" value="2"/>
</dbReference>
<organism evidence="6 7">
    <name type="scientific">Paramuricea clavata</name>
    <name type="common">Red gorgonian</name>
    <name type="synonym">Violescent sea-whip</name>
    <dbReference type="NCBI Taxonomy" id="317549"/>
    <lineage>
        <taxon>Eukaryota</taxon>
        <taxon>Metazoa</taxon>
        <taxon>Cnidaria</taxon>
        <taxon>Anthozoa</taxon>
        <taxon>Octocorallia</taxon>
        <taxon>Malacalcyonacea</taxon>
        <taxon>Plexauridae</taxon>
        <taxon>Paramuricea</taxon>
    </lineage>
</organism>
<sequence>ESLRRRSINKSVQIQNKARQKKSKMNACSIVILILQCLYATSSAKFIFRPQFCNMKKEAGLCRASVPMYYYNQRQGKCLQFIYGGCGGNLNRFKTIEGCKNTCKDRVCSMKKKPGPCWGYLLRYYYNNSSGKCETFIYGGCQGNRNRFRTMQECQKKCGQQ</sequence>
<reference evidence="6" key="1">
    <citation type="submission" date="2020-04" db="EMBL/GenBank/DDBJ databases">
        <authorList>
            <person name="Alioto T."/>
            <person name="Alioto T."/>
            <person name="Gomez Garrido J."/>
        </authorList>
    </citation>
    <scope>NUCLEOTIDE SEQUENCE</scope>
    <source>
        <strain evidence="6">A484AB</strain>
    </source>
</reference>
<dbReference type="OrthoDB" id="5969998at2759"/>
<dbReference type="SUPFAM" id="SSF57362">
    <property type="entry name" value="BPTI-like"/>
    <property type="match status" value="2"/>
</dbReference>
<dbReference type="PROSITE" id="PS00280">
    <property type="entry name" value="BPTI_KUNITZ_1"/>
    <property type="match status" value="2"/>
</dbReference>
<keyword evidence="7" id="KW-1185">Reference proteome</keyword>
<keyword evidence="5" id="KW-1015">Disulfide bond</keyword>
<dbReference type="GO" id="GO:0004867">
    <property type="term" value="F:serine-type endopeptidase inhibitor activity"/>
    <property type="evidence" value="ECO:0007669"/>
    <property type="project" value="UniProtKB-KW"/>
</dbReference>
<dbReference type="Proteomes" id="UP001152795">
    <property type="component" value="Unassembled WGS sequence"/>
</dbReference>
<evidence type="ECO:0000256" key="2">
    <source>
        <dbReference type="ARBA" id="ARBA00022525"/>
    </source>
</evidence>
<dbReference type="GO" id="GO:0005615">
    <property type="term" value="C:extracellular space"/>
    <property type="evidence" value="ECO:0007669"/>
    <property type="project" value="TreeGrafter"/>
</dbReference>
<dbReference type="PROSITE" id="PS50279">
    <property type="entry name" value="BPTI_KUNITZ_2"/>
    <property type="match status" value="2"/>
</dbReference>
<dbReference type="InterPro" id="IPR036880">
    <property type="entry name" value="Kunitz_BPTI_sf"/>
</dbReference>
<dbReference type="PRINTS" id="PR00759">
    <property type="entry name" value="BASICPTASE"/>
</dbReference>
<name>A0A6S7GDF0_PARCT</name>
<dbReference type="FunFam" id="4.10.410.10:FF:000020">
    <property type="entry name" value="Collagen, type VI, alpha 3"/>
    <property type="match status" value="1"/>
</dbReference>
<evidence type="ECO:0000313" key="6">
    <source>
        <dbReference type="EMBL" id="CAB3989203.1"/>
    </source>
</evidence>
<proteinExistence type="predicted"/>